<dbReference type="Pfam" id="PF01872">
    <property type="entry name" value="RibD_C"/>
    <property type="match status" value="1"/>
</dbReference>
<dbReference type="GO" id="GO:0009231">
    <property type="term" value="P:riboflavin biosynthetic process"/>
    <property type="evidence" value="ECO:0007669"/>
    <property type="project" value="InterPro"/>
</dbReference>
<dbReference type="PANTHER" id="PTHR38011">
    <property type="entry name" value="DIHYDROFOLATE REDUCTASE FAMILY PROTEIN (AFU_ORTHOLOGUE AFUA_8G06820)"/>
    <property type="match status" value="1"/>
</dbReference>
<evidence type="ECO:0000256" key="1">
    <source>
        <dbReference type="ARBA" id="ARBA00005104"/>
    </source>
</evidence>
<dbReference type="InterPro" id="IPR002734">
    <property type="entry name" value="RibDG_C"/>
</dbReference>
<dbReference type="RefSeq" id="WP_181645121.1">
    <property type="nucleotide sequence ID" value="NZ_WSEK01000004.1"/>
</dbReference>
<dbReference type="EMBL" id="WSEK01000004">
    <property type="protein sequence ID" value="MVQ49383.1"/>
    <property type="molecule type" value="Genomic_DNA"/>
</dbReference>
<name>A0A6L6XRL3_9ACTN</name>
<dbReference type="GO" id="GO:0008703">
    <property type="term" value="F:5-amino-6-(5-phosphoribosylamino)uracil reductase activity"/>
    <property type="evidence" value="ECO:0007669"/>
    <property type="project" value="InterPro"/>
</dbReference>
<dbReference type="PANTHER" id="PTHR38011:SF7">
    <property type="entry name" value="2,5-DIAMINO-6-RIBOSYLAMINO-4(3H)-PYRIMIDINONE 5'-PHOSPHATE REDUCTASE"/>
    <property type="match status" value="1"/>
</dbReference>
<comment type="caution">
    <text evidence="5">The sequence shown here is derived from an EMBL/GenBank/DDBJ whole genome shotgun (WGS) entry which is preliminary data.</text>
</comment>
<reference evidence="5 6" key="1">
    <citation type="submission" date="2019-12" db="EMBL/GenBank/DDBJ databases">
        <authorList>
            <person name="Huq M.A."/>
        </authorList>
    </citation>
    <scope>NUCLEOTIDE SEQUENCE [LARGE SCALE GENOMIC DNA]</scope>
    <source>
        <strain evidence="5 6">MAH-18</strain>
    </source>
</reference>
<keyword evidence="6" id="KW-1185">Reference proteome</keyword>
<evidence type="ECO:0000259" key="4">
    <source>
        <dbReference type="Pfam" id="PF01872"/>
    </source>
</evidence>
<dbReference type="InterPro" id="IPR050765">
    <property type="entry name" value="Riboflavin_Biosynth_HTPR"/>
</dbReference>
<dbReference type="InterPro" id="IPR024072">
    <property type="entry name" value="DHFR-like_dom_sf"/>
</dbReference>
<dbReference type="SUPFAM" id="SSF53597">
    <property type="entry name" value="Dihydrofolate reductase-like"/>
    <property type="match status" value="1"/>
</dbReference>
<keyword evidence="2" id="KW-0521">NADP</keyword>
<feature type="domain" description="Bacterial bifunctional deaminase-reductase C-terminal" evidence="4">
    <location>
        <begin position="22"/>
        <end position="175"/>
    </location>
</feature>
<protein>
    <submittedName>
        <fullName evidence="5">Pyrimidine reductase family protein</fullName>
    </submittedName>
</protein>
<dbReference type="AlphaFoldDB" id="A0A6L6XRL3"/>
<proteinExistence type="predicted"/>
<accession>A0A6L6XRL3</accession>
<organism evidence="5 6">
    <name type="scientific">Nocardioides agri</name>
    <dbReference type="NCBI Taxonomy" id="2682843"/>
    <lineage>
        <taxon>Bacteria</taxon>
        <taxon>Bacillati</taxon>
        <taxon>Actinomycetota</taxon>
        <taxon>Actinomycetes</taxon>
        <taxon>Propionibacteriales</taxon>
        <taxon>Nocardioidaceae</taxon>
        <taxon>Nocardioides</taxon>
    </lineage>
</organism>
<evidence type="ECO:0000256" key="2">
    <source>
        <dbReference type="ARBA" id="ARBA00022857"/>
    </source>
</evidence>
<comment type="pathway">
    <text evidence="1">Cofactor biosynthesis; riboflavin biosynthesis.</text>
</comment>
<keyword evidence="3" id="KW-0560">Oxidoreductase</keyword>
<dbReference type="Gene3D" id="3.40.430.10">
    <property type="entry name" value="Dihydrofolate Reductase, subunit A"/>
    <property type="match status" value="2"/>
</dbReference>
<evidence type="ECO:0000256" key="3">
    <source>
        <dbReference type="ARBA" id="ARBA00023002"/>
    </source>
</evidence>
<gene>
    <name evidence="5" type="ORF">GON03_09330</name>
</gene>
<evidence type="ECO:0000313" key="6">
    <source>
        <dbReference type="Proteomes" id="UP000473525"/>
    </source>
</evidence>
<sequence length="193" mass="20093">MRVLVGPDTDDLGVLYAAPRTPWLRVNMVSTVDGAATGESGRSGSINNAVDKVVFDHLRATADVIVVGAGTARTEGYGPAGRPMVVVSRSGDLPEGLRSAADVSVEPLDDPVAFRQSLVDRGRATILCEGGPSLLRDLLAGGVVDELCTTTVPRVVAGDGPRIVVGPPVDVPLRLDTLLEQEGTLLARWFVGG</sequence>
<evidence type="ECO:0000313" key="5">
    <source>
        <dbReference type="EMBL" id="MVQ49383.1"/>
    </source>
</evidence>
<dbReference type="Proteomes" id="UP000473525">
    <property type="component" value="Unassembled WGS sequence"/>
</dbReference>